<dbReference type="Proteomes" id="UP000694925">
    <property type="component" value="Unplaced"/>
</dbReference>
<dbReference type="InterPro" id="IPR003837">
    <property type="entry name" value="GatC"/>
</dbReference>
<dbReference type="GO" id="GO:0000166">
    <property type="term" value="F:nucleotide binding"/>
    <property type="evidence" value="ECO:0007669"/>
    <property type="project" value="UniProtKB-KW"/>
</dbReference>
<protein>
    <submittedName>
        <fullName evidence="4">Glutamyl-tRNA(Gln) amidotransferase subunit C, mitochondrial</fullName>
    </submittedName>
</protein>
<dbReference type="SUPFAM" id="SSF141000">
    <property type="entry name" value="Glu-tRNAGln amidotransferase C subunit"/>
    <property type="match status" value="1"/>
</dbReference>
<dbReference type="AlphaFoldDB" id="A0AAJ7NCE3"/>
<accession>A0AAJ7NCE3</accession>
<reference evidence="4" key="1">
    <citation type="submission" date="2025-08" db="UniProtKB">
        <authorList>
            <consortium name="RefSeq"/>
        </authorList>
    </citation>
    <scope>IDENTIFICATION</scope>
    <source>
        <tissue evidence="4">Whole body</tissue>
    </source>
</reference>
<keyword evidence="2" id="KW-0496">Mitochondrion</keyword>
<evidence type="ECO:0000313" key="4">
    <source>
        <dbReference type="RefSeq" id="XP_017887522.1"/>
    </source>
</evidence>
<dbReference type="GO" id="GO:0006450">
    <property type="term" value="P:regulation of translational fidelity"/>
    <property type="evidence" value="ECO:0007669"/>
    <property type="project" value="InterPro"/>
</dbReference>
<organism evidence="3 4">
    <name type="scientific">Ceratina calcarata</name>
    <dbReference type="NCBI Taxonomy" id="156304"/>
    <lineage>
        <taxon>Eukaryota</taxon>
        <taxon>Metazoa</taxon>
        <taxon>Ecdysozoa</taxon>
        <taxon>Arthropoda</taxon>
        <taxon>Hexapoda</taxon>
        <taxon>Insecta</taxon>
        <taxon>Pterygota</taxon>
        <taxon>Neoptera</taxon>
        <taxon>Endopterygota</taxon>
        <taxon>Hymenoptera</taxon>
        <taxon>Apocrita</taxon>
        <taxon>Aculeata</taxon>
        <taxon>Apoidea</taxon>
        <taxon>Anthophila</taxon>
        <taxon>Apidae</taxon>
        <taxon>Ceratina</taxon>
        <taxon>Zadontomerus</taxon>
    </lineage>
</organism>
<gene>
    <name evidence="4" type="primary">LOC108629385</name>
</gene>
<dbReference type="GO" id="GO:0005739">
    <property type="term" value="C:mitochondrion"/>
    <property type="evidence" value="ECO:0007669"/>
    <property type="project" value="TreeGrafter"/>
</dbReference>
<sequence>MEFLRFTRRLNYVFLPIYSNSVSYHHSVKHVHPNATVSSIKQGTVNKIEQLSLLSVDGDYGLSVLKAAIDFTEPLRITKVEEDVEPMYSPFENELIPLRNDCINNNASREDILKNAVVLEEEYFVAPLINTKAS</sequence>
<dbReference type="CTD" id="283459"/>
<dbReference type="KEGG" id="ccal:108629385"/>
<dbReference type="Pfam" id="PF02686">
    <property type="entry name" value="GatC"/>
    <property type="match status" value="1"/>
</dbReference>
<dbReference type="PANTHER" id="PTHR15004:SF0">
    <property type="entry name" value="GLUTAMYL-TRNA(GLN) AMIDOTRANSFERASE SUBUNIT C, MITOCHONDRIAL"/>
    <property type="match status" value="1"/>
</dbReference>
<evidence type="ECO:0000256" key="1">
    <source>
        <dbReference type="ARBA" id="ARBA00022741"/>
    </source>
</evidence>
<dbReference type="GO" id="GO:0030956">
    <property type="term" value="C:glutamyl-tRNA(Gln) amidotransferase complex"/>
    <property type="evidence" value="ECO:0007669"/>
    <property type="project" value="TreeGrafter"/>
</dbReference>
<dbReference type="GO" id="GO:0070681">
    <property type="term" value="P:glutaminyl-tRNAGln biosynthesis via transamidation"/>
    <property type="evidence" value="ECO:0007669"/>
    <property type="project" value="TreeGrafter"/>
</dbReference>
<evidence type="ECO:0000313" key="3">
    <source>
        <dbReference type="Proteomes" id="UP000694925"/>
    </source>
</evidence>
<keyword evidence="3" id="KW-1185">Reference proteome</keyword>
<proteinExistence type="predicted"/>
<evidence type="ECO:0000256" key="2">
    <source>
        <dbReference type="ARBA" id="ARBA00023128"/>
    </source>
</evidence>
<dbReference type="RefSeq" id="XP_017887522.1">
    <property type="nucleotide sequence ID" value="XM_018032033.2"/>
</dbReference>
<keyword evidence="1" id="KW-0547">Nucleotide-binding</keyword>
<dbReference type="GeneID" id="108629385"/>
<dbReference type="InterPro" id="IPR036113">
    <property type="entry name" value="Asp/Glu-ADT_sf_sub_c"/>
</dbReference>
<name>A0AAJ7NCE3_9HYME</name>
<dbReference type="GO" id="GO:0032543">
    <property type="term" value="P:mitochondrial translation"/>
    <property type="evidence" value="ECO:0007669"/>
    <property type="project" value="TreeGrafter"/>
</dbReference>
<dbReference type="PANTHER" id="PTHR15004">
    <property type="entry name" value="GLUTAMYL-TRNA(GLN) AMIDOTRANSFERASE SUBUNIT C, MITOCHONDRIAL"/>
    <property type="match status" value="1"/>
</dbReference>